<dbReference type="GO" id="GO:0032185">
    <property type="term" value="P:septin cytoskeleton organization"/>
    <property type="evidence" value="ECO:0007669"/>
    <property type="project" value="TreeGrafter"/>
</dbReference>
<comment type="caution">
    <text evidence="3">The sequence shown here is derived from an EMBL/GenBank/DDBJ whole genome shotgun (WGS) entry which is preliminary data.</text>
</comment>
<keyword evidence="2" id="KW-0472">Membrane</keyword>
<sequence>MLTKIGSIPGAISLVLIATSILFMLFVVLPGIPGINVSPWTKTYFLSADTSAVTGARTTSQWTFFYVCGANNQNCGSPVPALPFGYAWVGGGEGAPTSLLGKHGKGTTSFFYYFAWRFGWVFWLAGFVMNVIGFFLSILAPCMRIAAGTASLIQMITLLFFTIGASLMTAEFVKARNAFRSNGQSAKIGTYAFAFTWAAWACILISSILLFLGCVTGRNKDHTTTTTSNGAAGGNRMFFRRQRSKRSTRGSFVDGESQRRVKDEYN</sequence>
<accession>A0A8T9BUJ6</accession>
<dbReference type="GO" id="GO:0031505">
    <property type="term" value="P:fungal-type cell wall organization"/>
    <property type="evidence" value="ECO:0007669"/>
    <property type="project" value="TreeGrafter"/>
</dbReference>
<evidence type="ECO:0000313" key="4">
    <source>
        <dbReference type="Proteomes" id="UP000469558"/>
    </source>
</evidence>
<evidence type="ECO:0000256" key="1">
    <source>
        <dbReference type="SAM" id="MobiDB-lite"/>
    </source>
</evidence>
<dbReference type="EMBL" id="QGMK01001971">
    <property type="protein sequence ID" value="TVY62694.1"/>
    <property type="molecule type" value="Genomic_DNA"/>
</dbReference>
<evidence type="ECO:0000256" key="2">
    <source>
        <dbReference type="SAM" id="Phobius"/>
    </source>
</evidence>
<feature type="transmembrane region" description="Helical" evidence="2">
    <location>
        <begin position="190"/>
        <end position="212"/>
    </location>
</feature>
<dbReference type="Proteomes" id="UP000469558">
    <property type="component" value="Unassembled WGS sequence"/>
</dbReference>
<name>A0A8T9BUJ6_9HELO</name>
<dbReference type="Pfam" id="PF06687">
    <property type="entry name" value="SUR7"/>
    <property type="match status" value="1"/>
</dbReference>
<gene>
    <name evidence="3" type="primary">SUR7</name>
    <name evidence="3" type="ORF">LSUE1_G009816</name>
</gene>
<protein>
    <submittedName>
        <fullName evidence="3">Protein SUR7</fullName>
    </submittedName>
</protein>
<dbReference type="PANTHER" id="PTHR36414">
    <property type="entry name" value="PROTEIN SUR7"/>
    <property type="match status" value="1"/>
</dbReference>
<feature type="transmembrane region" description="Helical" evidence="2">
    <location>
        <begin position="120"/>
        <end position="140"/>
    </location>
</feature>
<feature type="region of interest" description="Disordered" evidence="1">
    <location>
        <begin position="243"/>
        <end position="266"/>
    </location>
</feature>
<proteinExistence type="predicted"/>
<reference evidence="3 4" key="1">
    <citation type="submission" date="2018-05" db="EMBL/GenBank/DDBJ databases">
        <title>Genome sequencing and assembly of the regulated plant pathogen Lachnellula willkommii and related sister species for the development of diagnostic species identification markers.</title>
        <authorList>
            <person name="Giroux E."/>
            <person name="Bilodeau G."/>
        </authorList>
    </citation>
    <scope>NUCLEOTIDE SEQUENCE [LARGE SCALE GENOMIC DNA]</scope>
    <source>
        <strain evidence="3 4">CBS 268.59</strain>
    </source>
</reference>
<dbReference type="PANTHER" id="PTHR36414:SF1">
    <property type="entry name" value="PROTEIN SUR7"/>
    <property type="match status" value="1"/>
</dbReference>
<feature type="transmembrane region" description="Helical" evidence="2">
    <location>
        <begin position="152"/>
        <end position="170"/>
    </location>
</feature>
<dbReference type="GO" id="GO:0005886">
    <property type="term" value="C:plasma membrane"/>
    <property type="evidence" value="ECO:0007669"/>
    <property type="project" value="InterPro"/>
</dbReference>
<keyword evidence="4" id="KW-1185">Reference proteome</keyword>
<organism evidence="3 4">
    <name type="scientific">Lachnellula suecica</name>
    <dbReference type="NCBI Taxonomy" id="602035"/>
    <lineage>
        <taxon>Eukaryota</taxon>
        <taxon>Fungi</taxon>
        <taxon>Dikarya</taxon>
        <taxon>Ascomycota</taxon>
        <taxon>Pezizomycotina</taxon>
        <taxon>Leotiomycetes</taxon>
        <taxon>Helotiales</taxon>
        <taxon>Lachnaceae</taxon>
        <taxon>Lachnellula</taxon>
    </lineage>
</organism>
<feature type="compositionally biased region" description="Basic and acidic residues" evidence="1">
    <location>
        <begin position="256"/>
        <end position="266"/>
    </location>
</feature>
<dbReference type="GO" id="GO:0030866">
    <property type="term" value="P:cortical actin cytoskeleton organization"/>
    <property type="evidence" value="ECO:0007669"/>
    <property type="project" value="TreeGrafter"/>
</dbReference>
<keyword evidence="2" id="KW-1133">Transmembrane helix</keyword>
<dbReference type="GO" id="GO:0005938">
    <property type="term" value="C:cell cortex"/>
    <property type="evidence" value="ECO:0007669"/>
    <property type="project" value="TreeGrafter"/>
</dbReference>
<dbReference type="GO" id="GO:0006897">
    <property type="term" value="P:endocytosis"/>
    <property type="evidence" value="ECO:0007669"/>
    <property type="project" value="TreeGrafter"/>
</dbReference>
<evidence type="ECO:0000313" key="3">
    <source>
        <dbReference type="EMBL" id="TVY62694.1"/>
    </source>
</evidence>
<feature type="transmembrane region" description="Helical" evidence="2">
    <location>
        <begin position="12"/>
        <end position="32"/>
    </location>
</feature>
<dbReference type="GO" id="GO:0045121">
    <property type="term" value="C:membrane raft"/>
    <property type="evidence" value="ECO:0007669"/>
    <property type="project" value="TreeGrafter"/>
</dbReference>
<dbReference type="InterPro" id="IPR009571">
    <property type="entry name" value="SUR7/Rim9-like_fungi"/>
</dbReference>
<keyword evidence="2" id="KW-0812">Transmembrane</keyword>
<dbReference type="OrthoDB" id="5419460at2759"/>
<dbReference type="AlphaFoldDB" id="A0A8T9BUJ6"/>